<dbReference type="GO" id="GO:0005694">
    <property type="term" value="C:chromosome"/>
    <property type="evidence" value="ECO:0007669"/>
    <property type="project" value="UniProtKB-SubCell"/>
</dbReference>
<evidence type="ECO:0000256" key="20">
    <source>
        <dbReference type="ARBA" id="ARBA00023315"/>
    </source>
</evidence>
<keyword evidence="13" id="KW-0391">Immunity</keyword>
<keyword evidence="10" id="KW-0597">Phosphoprotein</keyword>
<dbReference type="GO" id="GO:0006406">
    <property type="term" value="P:mRNA export from nucleus"/>
    <property type="evidence" value="ECO:0007669"/>
    <property type="project" value="TreeGrafter"/>
</dbReference>
<dbReference type="EMBL" id="OU900105">
    <property type="protein sequence ID" value="CAG9856572.1"/>
    <property type="molecule type" value="Genomic_DNA"/>
</dbReference>
<name>A0A9N9TE14_PHYSR</name>
<evidence type="ECO:0000256" key="10">
    <source>
        <dbReference type="ARBA" id="ARBA00022553"/>
    </source>
</evidence>
<evidence type="ECO:0000256" key="9">
    <source>
        <dbReference type="ARBA" id="ARBA00022490"/>
    </source>
</evidence>
<evidence type="ECO:0000256" key="15">
    <source>
        <dbReference type="ARBA" id="ARBA00022990"/>
    </source>
</evidence>
<proteinExistence type="inferred from homology"/>
<dbReference type="InterPro" id="IPR045107">
    <property type="entry name" value="SAC3/GANP/THP3"/>
</dbReference>
<evidence type="ECO:0000256" key="23">
    <source>
        <dbReference type="ARBA" id="ARBA00069544"/>
    </source>
</evidence>
<evidence type="ECO:0000256" key="18">
    <source>
        <dbReference type="ARBA" id="ARBA00023132"/>
    </source>
</evidence>
<keyword evidence="8" id="KW-0488">Methylation</keyword>
<evidence type="ECO:0000256" key="17">
    <source>
        <dbReference type="ARBA" id="ARBA00023054"/>
    </source>
</evidence>
<keyword evidence="19" id="KW-0539">Nucleus</keyword>
<organism evidence="27 28">
    <name type="scientific">Phyllotreta striolata</name>
    <name type="common">Striped flea beetle</name>
    <name type="synonym">Crioceris striolata</name>
    <dbReference type="NCBI Taxonomy" id="444603"/>
    <lineage>
        <taxon>Eukaryota</taxon>
        <taxon>Metazoa</taxon>
        <taxon>Ecdysozoa</taxon>
        <taxon>Arthropoda</taxon>
        <taxon>Hexapoda</taxon>
        <taxon>Insecta</taxon>
        <taxon>Pterygota</taxon>
        <taxon>Neoptera</taxon>
        <taxon>Endopterygota</taxon>
        <taxon>Coleoptera</taxon>
        <taxon>Polyphaga</taxon>
        <taxon>Cucujiformia</taxon>
        <taxon>Chrysomeloidea</taxon>
        <taxon>Chrysomelidae</taxon>
        <taxon>Galerucinae</taxon>
        <taxon>Alticini</taxon>
        <taxon>Phyllotreta</taxon>
    </lineage>
</organism>
<comment type="function">
    <text evidence="22">As a component of the TREX-2 complex, involved in the export of mRNAs to the cytoplasm through the nuclear pores. Through the acetylation of histones, affects the assembly of nucleosomes at immunoglobulin variable region genes and promotes the recruitment and positioning of transcription complex to favor DNA cytosine deaminase AICDA/AID targeting, hence promoting somatic hypermutations.</text>
</comment>
<comment type="subcellular location">
    <subcellularLocation>
        <location evidence="1">Chromosome</location>
    </subcellularLocation>
    <subcellularLocation>
        <location evidence="2">Cytoplasm</location>
    </subcellularLocation>
    <subcellularLocation>
        <location evidence="3">Nucleus</location>
        <location evidence="3">Nuclear pore complex</location>
    </subcellularLocation>
    <subcellularLocation>
        <location evidence="4">Nucleus</location>
        <location evidence="4">Nucleoplasm</location>
    </subcellularLocation>
</comment>
<dbReference type="GO" id="GO:0061733">
    <property type="term" value="F:protein-lysine-acetyltransferase activity"/>
    <property type="evidence" value="ECO:0007669"/>
    <property type="project" value="UniProtKB-EC"/>
</dbReference>
<dbReference type="InterPro" id="IPR005062">
    <property type="entry name" value="SAC3/GANP/THP3_conserved"/>
</dbReference>
<evidence type="ECO:0000256" key="19">
    <source>
        <dbReference type="ARBA" id="ARBA00023242"/>
    </source>
</evidence>
<gene>
    <name evidence="27" type="ORF">PHYEVI_LOCUS2992</name>
</gene>
<sequence>MDAGPYKITCQEYPPEFYIDKNIAKAYFKQFGKLKRLQFRPALRTCTVEYANQEGYLKALNNAGEYRDRTFVVLGHPSEQKSNPAMKANAKKDPVWVDRDEIEAELEAMSGIAPKEFKSLEAAFGPLPEAKLDPKPKLNRTWKKDATNTLKKGVKQQKQNLNSKISEEEVELINLVLSQALTNEDKFKILDARDKLIKINLKKFPTAKSGPTIGTCPDMCPEKERFFREIKHQVAWYEQDDNNKTMNYNKAIKQYSRSSADQEAPLSHELRPVNVLQMTMGYLLHNIIDLCDTDEVHIGEWYHFLWDRTRGIRKDITQQESCSQGAVELVEQCARFHIHCSARLVAEDPAVFDHKINTENLTKCLQTLKYMYHDLQLKGQSCENEAEFRAYIILLNLNDGNFMWEVQQLRPEIKKSKEVMFALQVHSAIDKNNYVQFFKLVNSTTYLNACILMRYFIQVRIMAVKTLLKCYIPRASKTAYPLAELQSILAFDDFELTVDFLQYYGLSVNDSGTHIILEKNGFFSPEFPYVLDRSNVVEDKRECSVGRIVCGKDLPPKTYLSHTVQTSFDEKGYLINKDILDEMDLERVKLKLLEELDESKTESDSEMKEEKTAKFSFGLSEDKSAFHAEKEKYPFGFQPKEKPDVIYKEKDNDNQFVFAQKEKSEPFSFADKAPKTSSIFAPQTKQSESIFKIQKTPPSTNIFSSQFQPTPVDQTDFVSKPTNIFQTFPEPTIEPPKPGGFAFHLNEPPVKPLPTPNLPSIDELQREEEEEKRRVEEETRRLVELEKREELKRREEKEKLEAKLSEERKLREQEEEKLRRINEMKETERLKEKERLRDKEIKDSVKKVLNNLVGEVDEMIRFEKLEAIKARVQKRLLLRMVGMWKNRILKNKRKRKAVDCGPMWFSKKSLQQSAEELHIDSQNLTLNLMKRYKYGRALNIEQLSDELIEKINIHQLTYGILKNRMFELTVNKPKNIFWKVLISIPDKSELATGLNRIEEILDKAFPWKKIDGQSLHLEYTKPSALESVTYCVEKQQGYDKIRHYDSNGIIFVAKNFNGALQRRIFENLRHLGVHTRIPIVLVLQEFDQKDCRLEELIKENIVSDYIVYVENSSPGNFLSAIEQGLVFLSKRIQRPPPLELDTLKSFASKHLCSEMWKRANSFAKWNSNYKKCLQNPNVVIGLYNDGLSRIKAIILDENNAEFPVFPEEFKKYLNSEIPDFLPCSYCYFPAFWRSADYARKLERLLSGLNLPAWSLAWPPKDECELEMSVLKYCSQITEEPERLFYKTMSLFLRHVDPKVNFEDIERVLWSDVVQLWGTEKLARDFTLENEFKYRTIFKEYFVVYNINSLEEYRSCDWFYVYNPRIKKMVEEELEKEQEKTTRRTLAEEFHVDDDFLDSIRANLLSNKPDKSQMIRELDRMKESLEDLNAAMKVHKRISSKLDECLSRAIAEK</sequence>
<feature type="domain" description="SAC3/GANP/THP3 conserved" evidence="26">
    <location>
        <begin position="219"/>
        <end position="509"/>
    </location>
</feature>
<evidence type="ECO:0000256" key="2">
    <source>
        <dbReference type="ARBA" id="ARBA00004496"/>
    </source>
</evidence>
<evidence type="ECO:0000256" key="4">
    <source>
        <dbReference type="ARBA" id="ARBA00004642"/>
    </source>
</evidence>
<evidence type="ECO:0000256" key="3">
    <source>
        <dbReference type="ARBA" id="ARBA00004567"/>
    </source>
</evidence>
<dbReference type="GO" id="GO:0002376">
    <property type="term" value="P:immune system process"/>
    <property type="evidence" value="ECO:0007669"/>
    <property type="project" value="UniProtKB-KW"/>
</dbReference>
<evidence type="ECO:0000313" key="28">
    <source>
        <dbReference type="Proteomes" id="UP001153712"/>
    </source>
</evidence>
<dbReference type="GO" id="GO:0005654">
    <property type="term" value="C:nucleoplasm"/>
    <property type="evidence" value="ECO:0007669"/>
    <property type="project" value="UniProtKB-SubCell"/>
</dbReference>
<evidence type="ECO:0000256" key="5">
    <source>
        <dbReference type="ARBA" id="ARBA00013184"/>
    </source>
</evidence>
<dbReference type="GO" id="GO:0005643">
    <property type="term" value="C:nuclear pore"/>
    <property type="evidence" value="ECO:0007669"/>
    <property type="project" value="UniProtKB-SubCell"/>
</dbReference>
<keyword evidence="17 24" id="KW-0175">Coiled coil</keyword>
<keyword evidence="16" id="KW-0811">Translocation</keyword>
<evidence type="ECO:0000256" key="6">
    <source>
        <dbReference type="ARBA" id="ARBA00022448"/>
    </source>
</evidence>
<feature type="region of interest" description="Disordered" evidence="25">
    <location>
        <begin position="726"/>
        <end position="778"/>
    </location>
</feature>
<evidence type="ECO:0000256" key="16">
    <source>
        <dbReference type="ARBA" id="ARBA00023010"/>
    </source>
</evidence>
<reference evidence="27" key="1">
    <citation type="submission" date="2022-01" db="EMBL/GenBank/DDBJ databases">
        <authorList>
            <person name="King R."/>
        </authorList>
    </citation>
    <scope>NUCLEOTIDE SEQUENCE</scope>
</reference>
<accession>A0A9N9TE14</accession>
<keyword evidence="18" id="KW-0906">Nuclear pore complex</keyword>
<evidence type="ECO:0000256" key="13">
    <source>
        <dbReference type="ARBA" id="ARBA00022859"/>
    </source>
</evidence>
<evidence type="ECO:0000256" key="11">
    <source>
        <dbReference type="ARBA" id="ARBA00022679"/>
    </source>
</evidence>
<dbReference type="GO" id="GO:0005737">
    <property type="term" value="C:cytoplasm"/>
    <property type="evidence" value="ECO:0007669"/>
    <property type="project" value="UniProtKB-SubCell"/>
</dbReference>
<dbReference type="OrthoDB" id="21502at2759"/>
<evidence type="ECO:0000256" key="24">
    <source>
        <dbReference type="SAM" id="Coils"/>
    </source>
</evidence>
<dbReference type="Gene3D" id="1.25.40.990">
    <property type="match status" value="1"/>
</dbReference>
<dbReference type="FunFam" id="1.25.40.990:FF:000003">
    <property type="entry name" value="germinal-center associated nuclear protein isoform X2"/>
    <property type="match status" value="1"/>
</dbReference>
<keyword evidence="20" id="KW-0012">Acyltransferase</keyword>
<keyword evidence="28" id="KW-1185">Reference proteome</keyword>
<evidence type="ECO:0000256" key="21">
    <source>
        <dbReference type="ARBA" id="ARBA00038443"/>
    </source>
</evidence>
<keyword evidence="12" id="KW-0509">mRNA transport</keyword>
<protein>
    <recommendedName>
        <fullName evidence="23">Germinal-center associated nuclear protein</fullName>
        <ecNumber evidence="5">2.3.1.48</ecNumber>
    </recommendedName>
</protein>
<evidence type="ECO:0000313" key="27">
    <source>
        <dbReference type="EMBL" id="CAG9856572.1"/>
    </source>
</evidence>
<evidence type="ECO:0000256" key="25">
    <source>
        <dbReference type="SAM" id="MobiDB-lite"/>
    </source>
</evidence>
<evidence type="ECO:0000256" key="7">
    <source>
        <dbReference type="ARBA" id="ARBA00022454"/>
    </source>
</evidence>
<dbReference type="GO" id="GO:0015031">
    <property type="term" value="P:protein transport"/>
    <property type="evidence" value="ECO:0007669"/>
    <property type="project" value="UniProtKB-KW"/>
</dbReference>
<keyword evidence="14" id="KW-0653">Protein transport</keyword>
<evidence type="ECO:0000259" key="26">
    <source>
        <dbReference type="Pfam" id="PF03399"/>
    </source>
</evidence>
<dbReference type="Proteomes" id="UP001153712">
    <property type="component" value="Chromosome 12"/>
</dbReference>
<dbReference type="EC" id="2.3.1.48" evidence="5"/>
<evidence type="ECO:0000256" key="1">
    <source>
        <dbReference type="ARBA" id="ARBA00004286"/>
    </source>
</evidence>
<keyword evidence="7" id="KW-0158">Chromosome</keyword>
<keyword evidence="6" id="KW-0813">Transport</keyword>
<dbReference type="PANTHER" id="PTHR12436">
    <property type="entry name" value="80 KDA MCM3-ASSOCIATED PROTEIN"/>
    <property type="match status" value="1"/>
</dbReference>
<keyword evidence="11" id="KW-0808">Transferase</keyword>
<dbReference type="GO" id="GO:0070390">
    <property type="term" value="C:transcription export complex 2"/>
    <property type="evidence" value="ECO:0007669"/>
    <property type="project" value="TreeGrafter"/>
</dbReference>
<evidence type="ECO:0000256" key="12">
    <source>
        <dbReference type="ARBA" id="ARBA00022816"/>
    </source>
</evidence>
<comment type="similarity">
    <text evidence="21">Belongs to the SAC3 family.</text>
</comment>
<dbReference type="Pfam" id="PF03399">
    <property type="entry name" value="SAC3_GANP"/>
    <property type="match status" value="1"/>
</dbReference>
<keyword evidence="15" id="KW-0007">Acetylation</keyword>
<keyword evidence="9" id="KW-0963">Cytoplasm</keyword>
<feature type="coiled-coil region" evidence="24">
    <location>
        <begin position="1368"/>
        <end position="1437"/>
    </location>
</feature>
<evidence type="ECO:0000256" key="8">
    <source>
        <dbReference type="ARBA" id="ARBA00022481"/>
    </source>
</evidence>
<evidence type="ECO:0000256" key="14">
    <source>
        <dbReference type="ARBA" id="ARBA00022927"/>
    </source>
</evidence>
<evidence type="ECO:0000256" key="22">
    <source>
        <dbReference type="ARBA" id="ARBA00055631"/>
    </source>
</evidence>
<dbReference type="PANTHER" id="PTHR12436:SF3">
    <property type="entry name" value="GERMINAL-CENTER ASSOCIATED NUCLEAR PROTEIN"/>
    <property type="match status" value="1"/>
</dbReference>